<evidence type="ECO:0000313" key="2">
    <source>
        <dbReference type="Proteomes" id="UP001556196"/>
    </source>
</evidence>
<dbReference type="EMBL" id="JBFOCI010000001">
    <property type="protein sequence ID" value="MEW9805301.1"/>
    <property type="molecule type" value="Genomic_DNA"/>
</dbReference>
<reference evidence="1 2" key="1">
    <citation type="submission" date="2024-06" db="EMBL/GenBank/DDBJ databases">
        <authorList>
            <person name="Tuo L."/>
        </authorList>
    </citation>
    <scope>NUCLEOTIDE SEQUENCE [LARGE SCALE GENOMIC DNA]</scope>
    <source>
        <strain evidence="1 2">ZMM04-5</strain>
    </source>
</reference>
<comment type="caution">
    <text evidence="1">The sequence shown here is derived from an EMBL/GenBank/DDBJ whole genome shotgun (WGS) entry which is preliminary data.</text>
</comment>
<proteinExistence type="predicted"/>
<gene>
    <name evidence="1" type="ORF">ABUE31_04795</name>
</gene>
<dbReference type="RefSeq" id="WP_367722343.1">
    <property type="nucleotide sequence ID" value="NZ_JBFOCI010000001.1"/>
</dbReference>
<name>A0ABV3QW76_9HYPH</name>
<evidence type="ECO:0000313" key="1">
    <source>
        <dbReference type="EMBL" id="MEW9805301.1"/>
    </source>
</evidence>
<protein>
    <submittedName>
        <fullName evidence="1">Uncharacterized protein</fullName>
    </submittedName>
</protein>
<keyword evidence="2" id="KW-1185">Reference proteome</keyword>
<accession>A0ABV3QW76</accession>
<organism evidence="1 2">
    <name type="scientific">Mesorhizobium marinum</name>
    <dbReference type="NCBI Taxonomy" id="3228790"/>
    <lineage>
        <taxon>Bacteria</taxon>
        <taxon>Pseudomonadati</taxon>
        <taxon>Pseudomonadota</taxon>
        <taxon>Alphaproteobacteria</taxon>
        <taxon>Hyphomicrobiales</taxon>
        <taxon>Phyllobacteriaceae</taxon>
        <taxon>Mesorhizobium</taxon>
    </lineage>
</organism>
<dbReference type="Proteomes" id="UP001556196">
    <property type="component" value="Unassembled WGS sequence"/>
</dbReference>
<sequence length="51" mass="5525">MQFSKPMNGHILVPVSREEKAALHALARARSVAQGQLIRDGGIVRLEMVAA</sequence>